<sequence>MRPARAAAALLLASAVLIPLGFGSAFAAGEEGEEEEKPPVNPVEVAIPYEAEFEAGMAGGWTIANCKALSTPAPEIGFTCEADKMTFTADEYDPKFEEVVFPVQLRNGGQRLTVNYRVSMAPPLIPAVPELVYAYPFPSGSRILLPLSDLNIACEGCAEDGPKLEILEMLPADVADAWATRTHIEIATKPGYTGTIALAVRATDPFKQKSQIVPLTVNVYAAGETSLTALHVVVHSNELTEPIDLAELVNDSAGEPVTFLGCGLAVLGTAVCDREGLATFTPAADSTSADQFSFHVLSAAGEQATGSVTVIPSDLEADWPAGILPSSAANKKATVIPVRPVVEEEDAVAAGLFAPLKTVLDRVTGRADTKGKS</sequence>
<reference evidence="3" key="1">
    <citation type="submission" date="2019-02" db="EMBL/GenBank/DDBJ databases">
        <title>Glaciihabitans arcticus sp. nov., a psychrotolerant bacterium isolated from polar soil.</title>
        <authorList>
            <person name="Dahal R.H."/>
        </authorList>
    </citation>
    <scope>NUCLEOTIDE SEQUENCE [LARGE SCALE GENOMIC DNA]</scope>
    <source>
        <strain evidence="3">RP-3-7</strain>
    </source>
</reference>
<dbReference type="Pfam" id="PF17963">
    <property type="entry name" value="Big_9"/>
    <property type="match status" value="1"/>
</dbReference>
<evidence type="ECO:0000313" key="3">
    <source>
        <dbReference type="Proteomes" id="UP000294194"/>
    </source>
</evidence>
<gene>
    <name evidence="2" type="ORF">EYE40_15270</name>
</gene>
<keyword evidence="1" id="KW-0732">Signal</keyword>
<comment type="caution">
    <text evidence="2">The sequence shown here is derived from an EMBL/GenBank/DDBJ whole genome shotgun (WGS) entry which is preliminary data.</text>
</comment>
<feature type="signal peptide" evidence="1">
    <location>
        <begin position="1"/>
        <end position="27"/>
    </location>
</feature>
<keyword evidence="3" id="KW-1185">Reference proteome</keyword>
<protein>
    <submittedName>
        <fullName evidence="2">Uncharacterized protein</fullName>
    </submittedName>
</protein>
<proteinExistence type="predicted"/>
<dbReference type="Proteomes" id="UP000294194">
    <property type="component" value="Unassembled WGS sequence"/>
</dbReference>
<evidence type="ECO:0000256" key="1">
    <source>
        <dbReference type="SAM" id="SignalP"/>
    </source>
</evidence>
<dbReference type="EMBL" id="SISG01000002">
    <property type="protein sequence ID" value="TBN55557.1"/>
    <property type="molecule type" value="Genomic_DNA"/>
</dbReference>
<dbReference type="AlphaFoldDB" id="A0A4Q9GUN7"/>
<dbReference type="RefSeq" id="WP_130983128.1">
    <property type="nucleotide sequence ID" value="NZ_SISG01000002.1"/>
</dbReference>
<organism evidence="2 3">
    <name type="scientific">Glaciihabitans arcticus</name>
    <dbReference type="NCBI Taxonomy" id="2668039"/>
    <lineage>
        <taxon>Bacteria</taxon>
        <taxon>Bacillati</taxon>
        <taxon>Actinomycetota</taxon>
        <taxon>Actinomycetes</taxon>
        <taxon>Micrococcales</taxon>
        <taxon>Microbacteriaceae</taxon>
        <taxon>Glaciihabitans</taxon>
    </lineage>
</organism>
<evidence type="ECO:0000313" key="2">
    <source>
        <dbReference type="EMBL" id="TBN55557.1"/>
    </source>
</evidence>
<accession>A0A4Q9GUN7</accession>
<name>A0A4Q9GUN7_9MICO</name>
<feature type="chain" id="PRO_5021008772" evidence="1">
    <location>
        <begin position="28"/>
        <end position="373"/>
    </location>
</feature>